<dbReference type="Gene3D" id="3.40.50.1000">
    <property type="entry name" value="HAD superfamily/HAD-like"/>
    <property type="match status" value="1"/>
</dbReference>
<accession>A0A2V5JWV5</accession>
<proteinExistence type="predicted"/>
<protein>
    <submittedName>
        <fullName evidence="1">HAD family hydrolase</fullName>
    </submittedName>
</protein>
<dbReference type="SFLD" id="SFLDS00003">
    <property type="entry name" value="Haloacid_Dehalogenase"/>
    <property type="match status" value="1"/>
</dbReference>
<dbReference type="GO" id="GO:0008967">
    <property type="term" value="F:phosphoglycolate phosphatase activity"/>
    <property type="evidence" value="ECO:0007669"/>
    <property type="project" value="TreeGrafter"/>
</dbReference>
<dbReference type="InterPro" id="IPR023214">
    <property type="entry name" value="HAD_sf"/>
</dbReference>
<dbReference type="OrthoDB" id="9797743at2"/>
<dbReference type="AlphaFoldDB" id="A0A2V5JWV5"/>
<dbReference type="SUPFAM" id="SSF56784">
    <property type="entry name" value="HAD-like"/>
    <property type="match status" value="1"/>
</dbReference>
<dbReference type="NCBIfam" id="TIGR01549">
    <property type="entry name" value="HAD-SF-IA-v1"/>
    <property type="match status" value="1"/>
</dbReference>
<dbReference type="PANTHER" id="PTHR43434">
    <property type="entry name" value="PHOSPHOGLYCOLATE PHOSPHATASE"/>
    <property type="match status" value="1"/>
</dbReference>
<dbReference type="Proteomes" id="UP000247476">
    <property type="component" value="Unassembled WGS sequence"/>
</dbReference>
<evidence type="ECO:0000313" key="2">
    <source>
        <dbReference type="Proteomes" id="UP000247476"/>
    </source>
</evidence>
<dbReference type="RefSeq" id="WP_110842808.1">
    <property type="nucleotide sequence ID" value="NZ_QJVJ01000013.1"/>
</dbReference>
<dbReference type="NCBIfam" id="TIGR01509">
    <property type="entry name" value="HAD-SF-IA-v3"/>
    <property type="match status" value="1"/>
</dbReference>
<dbReference type="EMBL" id="QJVJ01000013">
    <property type="protein sequence ID" value="PYI51295.1"/>
    <property type="molecule type" value="Genomic_DNA"/>
</dbReference>
<dbReference type="InterPro" id="IPR006439">
    <property type="entry name" value="HAD-SF_hydro_IA"/>
</dbReference>
<sequence length="248" mass="26883">MTGKTVYFGERAAAVKCVAFDKDGTLFGASGFWRHIDHLRKEEFVARVGREHQASWSRLMGLGEETIDHQGVLAVASTQEEITLVAGLIYQLKGWPWVQCKQLSADIFRQADAKLQIDQAFRPVDGAADVFRTLTEAGLVTGILTSDASARTEACMRHLGVSDLLQFVITPEKVRNGKPAPDMVHKACEQLGIEPSEMAVVGDSLVDLSMAKAAGSLAVGIVTYEGSAEELAPEADVLIRSLRDIRVG</sequence>
<dbReference type="SFLD" id="SFLDG01129">
    <property type="entry name" value="C1.5:_HAD__Beta-PGM__Phosphata"/>
    <property type="match status" value="1"/>
</dbReference>
<name>A0A2V5JWV5_9BACL</name>
<organism evidence="1 2">
    <name type="scientific">Paenibacillus flagellatus</name>
    <dbReference type="NCBI Taxonomy" id="2211139"/>
    <lineage>
        <taxon>Bacteria</taxon>
        <taxon>Bacillati</taxon>
        <taxon>Bacillota</taxon>
        <taxon>Bacilli</taxon>
        <taxon>Bacillales</taxon>
        <taxon>Paenibacillaceae</taxon>
        <taxon>Paenibacillus</taxon>
    </lineage>
</organism>
<evidence type="ECO:0000313" key="1">
    <source>
        <dbReference type="EMBL" id="PYI51295.1"/>
    </source>
</evidence>
<comment type="caution">
    <text evidence="1">The sequence shown here is derived from an EMBL/GenBank/DDBJ whole genome shotgun (WGS) entry which is preliminary data.</text>
</comment>
<keyword evidence="1" id="KW-0378">Hydrolase</keyword>
<dbReference type="InterPro" id="IPR036412">
    <property type="entry name" value="HAD-like_sf"/>
</dbReference>
<gene>
    <name evidence="1" type="ORF">DLM86_25025</name>
</gene>
<dbReference type="GO" id="GO:0006281">
    <property type="term" value="P:DNA repair"/>
    <property type="evidence" value="ECO:0007669"/>
    <property type="project" value="TreeGrafter"/>
</dbReference>
<dbReference type="PRINTS" id="PR00413">
    <property type="entry name" value="HADHALOGNASE"/>
</dbReference>
<keyword evidence="2" id="KW-1185">Reference proteome</keyword>
<dbReference type="PANTHER" id="PTHR43434:SF22">
    <property type="entry name" value="PHOSPHOGLYCOLATE PHOSPHATASE"/>
    <property type="match status" value="1"/>
</dbReference>
<reference evidence="1 2" key="1">
    <citation type="submission" date="2018-05" db="EMBL/GenBank/DDBJ databases">
        <title>Paenibacillus flagellatus sp. nov., isolated from selenium mineral soil.</title>
        <authorList>
            <person name="Dai X."/>
        </authorList>
    </citation>
    <scope>NUCLEOTIDE SEQUENCE [LARGE SCALE GENOMIC DNA]</scope>
    <source>
        <strain evidence="1 2">DXL2</strain>
    </source>
</reference>
<dbReference type="InterPro" id="IPR050155">
    <property type="entry name" value="HAD-like_hydrolase_sf"/>
</dbReference>
<dbReference type="Pfam" id="PF00702">
    <property type="entry name" value="Hydrolase"/>
    <property type="match status" value="1"/>
</dbReference>